<sequence>MQCRKRAHIDIQVYEDWELGAGSSTPSQPPLTESTTHQHVDYVACKRGISTKTSYYSTEALSTVITDNHEHDESSTYNSMYDKTTGLHRIEHDAEDDEEVTRLLRTTRKHTMAGDQLLLVWMHEHNTFVQEFLRLEG</sequence>
<evidence type="ECO:0000313" key="2">
    <source>
        <dbReference type="Proteomes" id="UP000807025"/>
    </source>
</evidence>
<accession>A0A9P6DCB5</accession>
<protein>
    <submittedName>
        <fullName evidence="1">Uncharacterized protein</fullName>
    </submittedName>
</protein>
<proteinExistence type="predicted"/>
<organism evidence="1 2">
    <name type="scientific">Pleurotus eryngii</name>
    <name type="common">Boletus of the steppes</name>
    <dbReference type="NCBI Taxonomy" id="5323"/>
    <lineage>
        <taxon>Eukaryota</taxon>
        <taxon>Fungi</taxon>
        <taxon>Dikarya</taxon>
        <taxon>Basidiomycota</taxon>
        <taxon>Agaricomycotina</taxon>
        <taxon>Agaricomycetes</taxon>
        <taxon>Agaricomycetidae</taxon>
        <taxon>Agaricales</taxon>
        <taxon>Pleurotineae</taxon>
        <taxon>Pleurotaceae</taxon>
        <taxon>Pleurotus</taxon>
    </lineage>
</organism>
<comment type="caution">
    <text evidence="1">The sequence shown here is derived from an EMBL/GenBank/DDBJ whole genome shotgun (WGS) entry which is preliminary data.</text>
</comment>
<dbReference type="AlphaFoldDB" id="A0A9P6DCB5"/>
<gene>
    <name evidence="1" type="ORF">BDN71DRAFT_1501174</name>
</gene>
<evidence type="ECO:0000313" key="1">
    <source>
        <dbReference type="EMBL" id="KAF9501456.1"/>
    </source>
</evidence>
<keyword evidence="2" id="KW-1185">Reference proteome</keyword>
<dbReference type="OrthoDB" id="10382331at2759"/>
<dbReference type="Proteomes" id="UP000807025">
    <property type="component" value="Unassembled WGS sequence"/>
</dbReference>
<reference evidence="1" key="1">
    <citation type="submission" date="2020-11" db="EMBL/GenBank/DDBJ databases">
        <authorList>
            <consortium name="DOE Joint Genome Institute"/>
            <person name="Ahrendt S."/>
            <person name="Riley R."/>
            <person name="Andreopoulos W."/>
            <person name="Labutti K."/>
            <person name="Pangilinan J."/>
            <person name="Ruiz-Duenas F.J."/>
            <person name="Barrasa J.M."/>
            <person name="Sanchez-Garcia M."/>
            <person name="Camarero S."/>
            <person name="Miyauchi S."/>
            <person name="Serrano A."/>
            <person name="Linde D."/>
            <person name="Babiker R."/>
            <person name="Drula E."/>
            <person name="Ayuso-Fernandez I."/>
            <person name="Pacheco R."/>
            <person name="Padilla G."/>
            <person name="Ferreira P."/>
            <person name="Barriuso J."/>
            <person name="Kellner H."/>
            <person name="Castanera R."/>
            <person name="Alfaro M."/>
            <person name="Ramirez L."/>
            <person name="Pisabarro A.G."/>
            <person name="Kuo A."/>
            <person name="Tritt A."/>
            <person name="Lipzen A."/>
            <person name="He G."/>
            <person name="Yan M."/>
            <person name="Ng V."/>
            <person name="Cullen D."/>
            <person name="Martin F."/>
            <person name="Rosso M.-N."/>
            <person name="Henrissat B."/>
            <person name="Hibbett D."/>
            <person name="Martinez A.T."/>
            <person name="Grigoriev I.V."/>
        </authorList>
    </citation>
    <scope>NUCLEOTIDE SEQUENCE</scope>
    <source>
        <strain evidence="1">ATCC 90797</strain>
    </source>
</reference>
<name>A0A9P6DCB5_PLEER</name>
<dbReference type="EMBL" id="MU154523">
    <property type="protein sequence ID" value="KAF9501456.1"/>
    <property type="molecule type" value="Genomic_DNA"/>
</dbReference>